<name>A0A4Q7MT59_9BACT</name>
<dbReference type="Pfam" id="PF11138">
    <property type="entry name" value="DUF2911"/>
    <property type="match status" value="1"/>
</dbReference>
<feature type="signal peptide" evidence="1">
    <location>
        <begin position="1"/>
        <end position="21"/>
    </location>
</feature>
<proteinExistence type="predicted"/>
<dbReference type="EMBL" id="SGXA01000002">
    <property type="protein sequence ID" value="RZS72032.1"/>
    <property type="molecule type" value="Genomic_DNA"/>
</dbReference>
<reference evidence="2 3" key="1">
    <citation type="submission" date="2019-02" db="EMBL/GenBank/DDBJ databases">
        <title>Genomic Encyclopedia of Type Strains, Phase IV (KMG-IV): sequencing the most valuable type-strain genomes for metagenomic binning, comparative biology and taxonomic classification.</title>
        <authorList>
            <person name="Goeker M."/>
        </authorList>
    </citation>
    <scope>NUCLEOTIDE SEQUENCE [LARGE SCALE GENOMIC DNA]</scope>
    <source>
        <strain evidence="2 3">DSM 18116</strain>
    </source>
</reference>
<protein>
    <submittedName>
        <fullName evidence="2">DUF2911 family protein</fullName>
    </submittedName>
</protein>
<feature type="chain" id="PRO_5020954015" evidence="1">
    <location>
        <begin position="22"/>
        <end position="211"/>
    </location>
</feature>
<evidence type="ECO:0000313" key="2">
    <source>
        <dbReference type="EMBL" id="RZS72032.1"/>
    </source>
</evidence>
<dbReference type="AlphaFoldDB" id="A0A4Q7MT59"/>
<evidence type="ECO:0000256" key="1">
    <source>
        <dbReference type="SAM" id="SignalP"/>
    </source>
</evidence>
<evidence type="ECO:0000313" key="3">
    <source>
        <dbReference type="Proteomes" id="UP000293874"/>
    </source>
</evidence>
<dbReference type="OrthoDB" id="9808374at2"/>
<keyword evidence="1" id="KW-0732">Signal</keyword>
<gene>
    <name evidence="2" type="ORF">EV199_3947</name>
</gene>
<organism evidence="2 3">
    <name type="scientific">Pseudobacter ginsenosidimutans</name>
    <dbReference type="NCBI Taxonomy" id="661488"/>
    <lineage>
        <taxon>Bacteria</taxon>
        <taxon>Pseudomonadati</taxon>
        <taxon>Bacteroidota</taxon>
        <taxon>Chitinophagia</taxon>
        <taxon>Chitinophagales</taxon>
        <taxon>Chitinophagaceae</taxon>
        <taxon>Pseudobacter</taxon>
    </lineage>
</organism>
<sequence length="211" mass="23911">MFATRSNIFFIALLAGSLLGACETKQSKGSNTVTVNQHPAGNAADRLAQAGLDKSPMDMAYFPVEYPKLKMAHPNLEPPIARVIFSRPQKGGRTIFGEVVKYGSTWRMGANEATELEFFRDVTINGKTVPKGRYVLYAIPWENEWTMILNNDLYTWGLKIDSTKDVFKFNIPIARTNFPFEVFTMEFIPVEKGMQLVMEWDSVRAILPIKY</sequence>
<dbReference type="InterPro" id="IPR021314">
    <property type="entry name" value="DUF2911"/>
</dbReference>
<accession>A0A4Q7MT59</accession>
<dbReference type="PROSITE" id="PS51257">
    <property type="entry name" value="PROKAR_LIPOPROTEIN"/>
    <property type="match status" value="1"/>
</dbReference>
<dbReference type="Proteomes" id="UP000293874">
    <property type="component" value="Unassembled WGS sequence"/>
</dbReference>
<dbReference type="RefSeq" id="WP_130542495.1">
    <property type="nucleotide sequence ID" value="NZ_CP042431.1"/>
</dbReference>
<keyword evidence="3" id="KW-1185">Reference proteome</keyword>
<comment type="caution">
    <text evidence="2">The sequence shown here is derived from an EMBL/GenBank/DDBJ whole genome shotgun (WGS) entry which is preliminary data.</text>
</comment>